<dbReference type="Gene3D" id="3.40.1030.10">
    <property type="entry name" value="Nucleoside phosphorylase/phosphoribosyltransferase catalytic domain"/>
    <property type="match status" value="1"/>
</dbReference>
<keyword evidence="3" id="KW-1133">Transmembrane helix</keyword>
<evidence type="ECO:0000259" key="4">
    <source>
        <dbReference type="SMART" id="SM00941"/>
    </source>
</evidence>
<keyword evidence="3" id="KW-0472">Membrane</keyword>
<evidence type="ECO:0000313" key="5">
    <source>
        <dbReference type="EMBL" id="MCD9095387.1"/>
    </source>
</evidence>
<reference evidence="5" key="2">
    <citation type="journal article" date="2022" name="Syst. Appl. Microbiol.">
        <title>Physiological and genomic characterisation of Luteimonas fraxinea sp. nov., a bacterial species associated with trees tolerant to ash dieback.</title>
        <authorList>
            <person name="Ulrich K."/>
            <person name="Becker R."/>
            <person name="Behrendt U."/>
            <person name="Kube M."/>
            <person name="Schneck V."/>
            <person name="Ulrich A."/>
        </authorList>
    </citation>
    <scope>NUCLEOTIDE SEQUENCE</scope>
    <source>
        <strain evidence="5">A1P009</strain>
    </source>
</reference>
<reference evidence="5" key="1">
    <citation type="submission" date="2021-12" db="EMBL/GenBank/DDBJ databases">
        <authorList>
            <person name="Ulrich A."/>
        </authorList>
    </citation>
    <scope>NUCLEOTIDE SEQUENCE</scope>
    <source>
        <strain evidence="5">A1P009</strain>
    </source>
</reference>
<proteinExistence type="predicted"/>
<evidence type="ECO:0000256" key="3">
    <source>
        <dbReference type="SAM" id="Phobius"/>
    </source>
</evidence>
<sequence length="146" mass="15445">MLVVLHTTPDAPRDLRARAATLAGALLEMAGAAALGAGLALALYTLDSGQARDRFERICRAQGGLRTPPRAACVQAFDNRKLARLAKLAGTPERPVARLHLEIRPGDEVARGQPLFSLHAQTRGGGGGAGVCARLCAPGRRHRPDW</sequence>
<keyword evidence="2" id="KW-0808">Transferase</keyword>
<dbReference type="InterPro" id="IPR013102">
    <property type="entry name" value="PYNP_C"/>
</dbReference>
<accession>A0ABS8U8Y8</accession>
<evidence type="ECO:0000256" key="1">
    <source>
        <dbReference type="ARBA" id="ARBA00022676"/>
    </source>
</evidence>
<feature type="domain" description="Pyrimidine nucleoside phosphorylase C-terminal" evidence="4">
    <location>
        <begin position="73"/>
        <end position="133"/>
    </location>
</feature>
<keyword evidence="6" id="KW-1185">Reference proteome</keyword>
<keyword evidence="1" id="KW-0328">Glycosyltransferase</keyword>
<keyword evidence="3" id="KW-0812">Transmembrane</keyword>
<feature type="transmembrane region" description="Helical" evidence="3">
    <location>
        <begin position="20"/>
        <end position="44"/>
    </location>
</feature>
<gene>
    <name evidence="5" type="ORF">LTT95_00330</name>
</gene>
<protein>
    <recommendedName>
        <fullName evidence="4">Pyrimidine nucleoside phosphorylase C-terminal domain-containing protein</fullName>
    </recommendedName>
</protein>
<name>A0ABS8U8Y8_9GAMM</name>
<dbReference type="Proteomes" id="UP001430360">
    <property type="component" value="Unassembled WGS sequence"/>
</dbReference>
<dbReference type="InterPro" id="IPR036566">
    <property type="entry name" value="PYNP-like_C_sf"/>
</dbReference>
<dbReference type="InterPro" id="IPR035902">
    <property type="entry name" value="Nuc_phospho_transferase"/>
</dbReference>
<comment type="caution">
    <text evidence="5">The sequence shown here is derived from an EMBL/GenBank/DDBJ whole genome shotgun (WGS) entry which is preliminary data.</text>
</comment>
<dbReference type="Gene3D" id="3.90.1170.30">
    <property type="entry name" value="Pyrimidine nucleoside phosphorylase-like, C-terminal domain"/>
    <property type="match status" value="1"/>
</dbReference>
<evidence type="ECO:0000256" key="2">
    <source>
        <dbReference type="ARBA" id="ARBA00022679"/>
    </source>
</evidence>
<dbReference type="SMART" id="SM00941">
    <property type="entry name" value="PYNP_C"/>
    <property type="match status" value="1"/>
</dbReference>
<dbReference type="SUPFAM" id="SSF52418">
    <property type="entry name" value="Nucleoside phosphorylase/phosphoribosyltransferase catalytic domain"/>
    <property type="match status" value="1"/>
</dbReference>
<organism evidence="5 6">
    <name type="scientific">Luteimonas fraxinea</name>
    <dbReference type="NCBI Taxonomy" id="2901869"/>
    <lineage>
        <taxon>Bacteria</taxon>
        <taxon>Pseudomonadati</taxon>
        <taxon>Pseudomonadota</taxon>
        <taxon>Gammaproteobacteria</taxon>
        <taxon>Lysobacterales</taxon>
        <taxon>Lysobacteraceae</taxon>
        <taxon>Luteimonas</taxon>
    </lineage>
</organism>
<evidence type="ECO:0000313" key="6">
    <source>
        <dbReference type="Proteomes" id="UP001430360"/>
    </source>
</evidence>
<dbReference type="EMBL" id="JAJQKU010000001">
    <property type="protein sequence ID" value="MCD9095387.1"/>
    <property type="molecule type" value="Genomic_DNA"/>
</dbReference>
<dbReference type="SUPFAM" id="SSF54680">
    <property type="entry name" value="Pyrimidine nucleoside phosphorylase C-terminal domain"/>
    <property type="match status" value="1"/>
</dbReference>